<keyword evidence="3" id="KW-1185">Reference proteome</keyword>
<reference evidence="2 3" key="1">
    <citation type="journal article" name="Sci. Rep.">
        <title>Genome-scale phylogenetic analyses confirm Olpidium as the closest living zoosporic fungus to the non-flagellated, terrestrial fungi.</title>
        <authorList>
            <person name="Chang Y."/>
            <person name="Rochon D."/>
            <person name="Sekimoto S."/>
            <person name="Wang Y."/>
            <person name="Chovatia M."/>
            <person name="Sandor L."/>
            <person name="Salamov A."/>
            <person name="Grigoriev I.V."/>
            <person name="Stajich J.E."/>
            <person name="Spatafora J.W."/>
        </authorList>
    </citation>
    <scope>NUCLEOTIDE SEQUENCE [LARGE SCALE GENOMIC DNA]</scope>
    <source>
        <strain evidence="2">S191</strain>
    </source>
</reference>
<feature type="region of interest" description="Disordered" evidence="1">
    <location>
        <begin position="121"/>
        <end position="173"/>
    </location>
</feature>
<accession>A0A8H8DG98</accession>
<feature type="non-terminal residue" evidence="2">
    <location>
        <position position="1"/>
    </location>
</feature>
<organism evidence="2 3">
    <name type="scientific">Olpidium bornovanus</name>
    <dbReference type="NCBI Taxonomy" id="278681"/>
    <lineage>
        <taxon>Eukaryota</taxon>
        <taxon>Fungi</taxon>
        <taxon>Fungi incertae sedis</taxon>
        <taxon>Olpidiomycota</taxon>
        <taxon>Olpidiomycotina</taxon>
        <taxon>Olpidiomycetes</taxon>
        <taxon>Olpidiales</taxon>
        <taxon>Olpidiaceae</taxon>
        <taxon>Olpidium</taxon>
    </lineage>
</organism>
<evidence type="ECO:0000313" key="3">
    <source>
        <dbReference type="Proteomes" id="UP000673691"/>
    </source>
</evidence>
<sequence length="173" mass="18459">SVLPHWRNCTTGPFKNKCCNGVACARLTRAIAKFAPDGVDAFNLNVRCSDAEEPYTARDGKRWPNAMQQLLDPLATALRSSGRLRTRRRSKTFGFSEPGPAEPGAEGRFRVTCRQGLRSLRPRAQLSYHPGRAAGDGGSGGGGDGHARDLEGKASSPSGACGYADAGAARRER</sequence>
<evidence type="ECO:0000313" key="2">
    <source>
        <dbReference type="EMBL" id="KAG5457163.1"/>
    </source>
</evidence>
<feature type="compositionally biased region" description="Gly residues" evidence="1">
    <location>
        <begin position="134"/>
        <end position="144"/>
    </location>
</feature>
<dbReference type="EMBL" id="JAEFCI010010519">
    <property type="protein sequence ID" value="KAG5457163.1"/>
    <property type="molecule type" value="Genomic_DNA"/>
</dbReference>
<feature type="non-terminal residue" evidence="2">
    <location>
        <position position="173"/>
    </location>
</feature>
<feature type="region of interest" description="Disordered" evidence="1">
    <location>
        <begin position="83"/>
        <end position="107"/>
    </location>
</feature>
<name>A0A8H8DG98_9FUNG</name>
<dbReference type="AlphaFoldDB" id="A0A8H8DG98"/>
<comment type="caution">
    <text evidence="2">The sequence shown here is derived from an EMBL/GenBank/DDBJ whole genome shotgun (WGS) entry which is preliminary data.</text>
</comment>
<evidence type="ECO:0000256" key="1">
    <source>
        <dbReference type="SAM" id="MobiDB-lite"/>
    </source>
</evidence>
<dbReference type="Proteomes" id="UP000673691">
    <property type="component" value="Unassembled WGS sequence"/>
</dbReference>
<protein>
    <submittedName>
        <fullName evidence="2">Uncharacterized protein</fullName>
    </submittedName>
</protein>
<proteinExistence type="predicted"/>
<gene>
    <name evidence="2" type="ORF">BJ554DRAFT_2896</name>
</gene>